<keyword evidence="2" id="KW-1185">Reference proteome</keyword>
<dbReference type="EMBL" id="BSXS01001180">
    <property type="protein sequence ID" value="GME75344.1"/>
    <property type="molecule type" value="Genomic_DNA"/>
</dbReference>
<sequence>MKHLLIGYDFKTADVENALSFIKSFQEVAVQGIPRTFGNFQLSYFRNVTSLQLSPNDLHLLLQRLGGCFEKLPRLVSLELRVTMDPIEIRLMKDIVQKWRILRSGKHASLKLSISISNRNEEKLYEYYTDLENTISNNRNILNIKTSILITESPSPTASGIFSTLANLSDSTRIENFTSDAVGWVNNICSLEHLTNICCPSKLCLRMKTLCLLVGSLDASLFDTLPGTLQSLDLQMHSSYDIPSIKIPLSLRKLTVFARKVPEILNKKELTDLTEANIEFVKKPPHLPPEDWPPYDAFEVIQESIDNLPSCTIKLKLTNTQFHETRKQLSFRNLPQLEDLEMNYGCLDHSVSLLPLKKLCVSAHAISGLLPNTLMSLDLDSRWWDLDTDVPSFFQNVILPLNNLKGLRFCIGNIESPVVADDDDTFSRRVRSSGICNSLESLNINFENVALSTFWQSFISPLQNLSELTLALEYHADLVVNDWPPQLHFLTVDFNCADRYSDEDEDENYSRLELGGISKSSLKLVKIAGSGNITIKEGSTDVDQCIILSYDKKPGAQFRKSIDKIGFESIDYSNIDKVLIKGNWRFYD</sequence>
<protein>
    <submittedName>
        <fullName evidence="1">Unnamed protein product</fullName>
    </submittedName>
</protein>
<dbReference type="Proteomes" id="UP001165064">
    <property type="component" value="Unassembled WGS sequence"/>
</dbReference>
<accession>A0ACB5SX57</accession>
<comment type="caution">
    <text evidence="1">The sequence shown here is derived from an EMBL/GenBank/DDBJ whole genome shotgun (WGS) entry which is preliminary data.</text>
</comment>
<gene>
    <name evidence="1" type="ORF">Amon02_000212200</name>
</gene>
<name>A0ACB5SX57_AMBMO</name>
<organism evidence="1 2">
    <name type="scientific">Ambrosiozyma monospora</name>
    <name type="common">Yeast</name>
    <name type="synonym">Endomycopsis monosporus</name>
    <dbReference type="NCBI Taxonomy" id="43982"/>
    <lineage>
        <taxon>Eukaryota</taxon>
        <taxon>Fungi</taxon>
        <taxon>Dikarya</taxon>
        <taxon>Ascomycota</taxon>
        <taxon>Saccharomycotina</taxon>
        <taxon>Pichiomycetes</taxon>
        <taxon>Pichiales</taxon>
        <taxon>Pichiaceae</taxon>
        <taxon>Ambrosiozyma</taxon>
    </lineage>
</organism>
<evidence type="ECO:0000313" key="2">
    <source>
        <dbReference type="Proteomes" id="UP001165064"/>
    </source>
</evidence>
<proteinExistence type="predicted"/>
<evidence type="ECO:0000313" key="1">
    <source>
        <dbReference type="EMBL" id="GME75344.1"/>
    </source>
</evidence>
<reference evidence="1" key="1">
    <citation type="submission" date="2023-04" db="EMBL/GenBank/DDBJ databases">
        <title>Ambrosiozyma monospora NBRC 10751.</title>
        <authorList>
            <person name="Ichikawa N."/>
            <person name="Sato H."/>
            <person name="Tonouchi N."/>
        </authorList>
    </citation>
    <scope>NUCLEOTIDE SEQUENCE</scope>
    <source>
        <strain evidence="1">NBRC 10751</strain>
    </source>
</reference>